<dbReference type="PANTHER" id="PTHR34007:SF1">
    <property type="entry name" value="AEROLYSIN-LIKE PROTEIN-RELATED"/>
    <property type="match status" value="1"/>
</dbReference>
<proteinExistence type="inferred from homology"/>
<accession>A0ABN8N6M8</accession>
<comment type="caution">
    <text evidence="5">The sequence shown here is derived from an EMBL/GenBank/DDBJ whole genome shotgun (WGS) entry which is preliminary data.</text>
</comment>
<evidence type="ECO:0000313" key="5">
    <source>
        <dbReference type="EMBL" id="CAH3044262.1"/>
    </source>
</evidence>
<evidence type="ECO:0000256" key="3">
    <source>
        <dbReference type="SAM" id="SignalP"/>
    </source>
</evidence>
<dbReference type="Proteomes" id="UP001159405">
    <property type="component" value="Unassembled WGS sequence"/>
</dbReference>
<evidence type="ECO:0000259" key="4">
    <source>
        <dbReference type="SMART" id="SM00999"/>
    </source>
</evidence>
<dbReference type="PANTHER" id="PTHR34007">
    <property type="entry name" value="AEROLYSIN-LIKE PROTEIN-RELATED"/>
    <property type="match status" value="1"/>
</dbReference>
<evidence type="ECO:0000313" key="6">
    <source>
        <dbReference type="Proteomes" id="UP001159405"/>
    </source>
</evidence>
<protein>
    <recommendedName>
        <fullName evidence="4">Aerolysin-like C-terminal domain-containing protein</fullName>
    </recommendedName>
</protein>
<reference evidence="5 6" key="1">
    <citation type="submission" date="2022-05" db="EMBL/GenBank/DDBJ databases">
        <authorList>
            <consortium name="Genoscope - CEA"/>
            <person name="William W."/>
        </authorList>
    </citation>
    <scope>NUCLEOTIDE SEQUENCE [LARGE SCALE GENOMIC DNA]</scope>
</reference>
<comment type="similarity">
    <text evidence="1">Belongs to the aerolysin family.</text>
</comment>
<sequence length="537" mass="60188">MVSPLGFGMLSFVFVALLTFPSFTVQACIDSSAFGNRMSQSGYATCHFLDYEEHNLLYITGFQREMGSHNDLKGIKKAKCCQPPDLHQGKPHTCTSADWELSFSREGWATCPSGHFLNGFHRGGSNQLKSIQWAQCCKPALQPHWYKECKDQDVGSGDTWKCNDEGFYVVGLHRGTPEALSSINELRCCSMYDEILPLKSGDEVKTRTMDMTLDNLALLASYLGYGWSKGCRGQHNGQDFIRDGDSWRSHYQRGCSGEKAKERLKIFYENFSFKVKNIDYEEPEIQSIKPIVQDVGEINNQDSTSTQTSISREIKSVRTVTHSSTTRFKSTFGASVTLSYTSPGTFGLAAGTFKASVTLSGGRESAGLNTDEDGEIKWDIVKVKETQTTDGNSGSSYQITTSNKQVNVPYKATIQVQFKVKFEGFLEKKNFHETHKGKSNRPSFEYTFGSESVPFYTFLKQVSERGDSPWLWSEMMHGQDEEVNKYVQEVIDILTDESLYEFELHGTFHDVAGLDFNVQWDDKPVANVPGANATLAV</sequence>
<keyword evidence="6" id="KW-1185">Reference proteome</keyword>
<organism evidence="5 6">
    <name type="scientific">Porites lobata</name>
    <dbReference type="NCBI Taxonomy" id="104759"/>
    <lineage>
        <taxon>Eukaryota</taxon>
        <taxon>Metazoa</taxon>
        <taxon>Cnidaria</taxon>
        <taxon>Anthozoa</taxon>
        <taxon>Hexacorallia</taxon>
        <taxon>Scleractinia</taxon>
        <taxon>Fungiina</taxon>
        <taxon>Poritidae</taxon>
        <taxon>Porites</taxon>
    </lineage>
</organism>
<keyword evidence="3" id="KW-0732">Signal</keyword>
<name>A0ABN8N6M8_9CNID</name>
<dbReference type="SMART" id="SM00999">
    <property type="entry name" value="Aerolysin"/>
    <property type="match status" value="1"/>
</dbReference>
<feature type="domain" description="Aerolysin-like C-terminal" evidence="4">
    <location>
        <begin position="201"/>
        <end position="527"/>
    </location>
</feature>
<evidence type="ECO:0000256" key="2">
    <source>
        <dbReference type="ARBA" id="ARBA00023157"/>
    </source>
</evidence>
<gene>
    <name evidence="5" type="ORF">PLOB_00004611</name>
</gene>
<dbReference type="InterPro" id="IPR055267">
    <property type="entry name" value="Aerolysin-like_C"/>
</dbReference>
<dbReference type="EMBL" id="CALNXK010000012">
    <property type="protein sequence ID" value="CAH3044262.1"/>
    <property type="molecule type" value="Genomic_DNA"/>
</dbReference>
<dbReference type="SUPFAM" id="SSF56973">
    <property type="entry name" value="Aerolisin/ETX pore-forming domain"/>
    <property type="match status" value="1"/>
</dbReference>
<keyword evidence="2" id="KW-1015">Disulfide bond</keyword>
<evidence type="ECO:0000256" key="1">
    <source>
        <dbReference type="ARBA" id="ARBA00009831"/>
    </source>
</evidence>
<dbReference type="Pfam" id="PF01117">
    <property type="entry name" value="Aerolysin"/>
    <property type="match status" value="1"/>
</dbReference>
<dbReference type="InterPro" id="IPR053280">
    <property type="entry name" value="Aerolysin-like_pore-former"/>
</dbReference>
<feature type="chain" id="PRO_5046100506" description="Aerolysin-like C-terminal domain-containing protein" evidence="3">
    <location>
        <begin position="27"/>
        <end position="537"/>
    </location>
</feature>
<dbReference type="Gene3D" id="3.30.412.10">
    <property type="entry name" value="Proaerolysin, chain A, domain 2"/>
    <property type="match status" value="2"/>
</dbReference>
<feature type="signal peptide" evidence="3">
    <location>
        <begin position="1"/>
        <end position="26"/>
    </location>
</feature>
<dbReference type="CDD" id="cd20219">
    <property type="entry name" value="PFM_physalysin-1-like"/>
    <property type="match status" value="1"/>
</dbReference>